<evidence type="ECO:0000313" key="2">
    <source>
        <dbReference type="Proteomes" id="UP001198151"/>
    </source>
</evidence>
<dbReference type="InterPro" id="IPR010697">
    <property type="entry name" value="YspA"/>
</dbReference>
<dbReference type="RefSeq" id="WP_227708926.1">
    <property type="nucleotide sequence ID" value="NZ_JAJEQX010000041.1"/>
</dbReference>
<comment type="caution">
    <text evidence="1">The sequence shown here is derived from an EMBL/GenBank/DDBJ whole genome shotgun (WGS) entry which is preliminary data.</text>
</comment>
<gene>
    <name evidence="1" type="ORF">LKD70_16165</name>
</gene>
<dbReference type="PANTHER" id="PTHR38440">
    <property type="entry name" value="UPF0398 PROTEIN YPSA"/>
    <property type="match status" value="1"/>
</dbReference>
<sequence>MKCCFTGHRYFPWSSDLESSEYQVLIERLDRAIDQVLTKGVIHFICGNAVGVDTWAAERVLQRKANNPEIFLEIALPFSDHNRHEPGCQNIQSKADLVHVVSTEKSRIAAFCERNIYMVDQSNILIAVYDKNRSHSGTEKTVAYARKQGLEIIEIQP</sequence>
<proteinExistence type="predicted"/>
<evidence type="ECO:0000313" key="1">
    <source>
        <dbReference type="EMBL" id="MCC2255927.1"/>
    </source>
</evidence>
<dbReference type="Pfam" id="PF06908">
    <property type="entry name" value="YpsA"/>
    <property type="match status" value="1"/>
</dbReference>
<organism evidence="1 2">
    <name type="scientific">Ruminococcus turbiniformis</name>
    <dbReference type="NCBI Taxonomy" id="2881258"/>
    <lineage>
        <taxon>Bacteria</taxon>
        <taxon>Bacillati</taxon>
        <taxon>Bacillota</taxon>
        <taxon>Clostridia</taxon>
        <taxon>Eubacteriales</taxon>
        <taxon>Oscillospiraceae</taxon>
        <taxon>Ruminococcus</taxon>
    </lineage>
</organism>
<dbReference type="Proteomes" id="UP001198151">
    <property type="component" value="Unassembled WGS sequence"/>
</dbReference>
<keyword evidence="2" id="KW-1185">Reference proteome</keyword>
<dbReference type="EMBL" id="JAJEQX010000041">
    <property type="protein sequence ID" value="MCC2255927.1"/>
    <property type="molecule type" value="Genomic_DNA"/>
</dbReference>
<accession>A0ABS8G0U0</accession>
<dbReference type="Gene3D" id="3.40.50.450">
    <property type="match status" value="1"/>
</dbReference>
<dbReference type="SUPFAM" id="SSF102405">
    <property type="entry name" value="MCP/YpsA-like"/>
    <property type="match status" value="1"/>
</dbReference>
<dbReference type="PANTHER" id="PTHR38440:SF1">
    <property type="entry name" value="UPF0398 PROTEIN SPR0331"/>
    <property type="match status" value="1"/>
</dbReference>
<reference evidence="1 2" key="1">
    <citation type="submission" date="2021-10" db="EMBL/GenBank/DDBJ databases">
        <title>Anaerobic single-cell dispensing facilitates the cultivation of human gut bacteria.</title>
        <authorList>
            <person name="Afrizal A."/>
        </authorList>
    </citation>
    <scope>NUCLEOTIDE SEQUENCE [LARGE SCALE GENOMIC DNA]</scope>
    <source>
        <strain evidence="1 2">CLA-AA-H200</strain>
    </source>
</reference>
<name>A0ABS8G0U0_9FIRM</name>
<protein>
    <submittedName>
        <fullName evidence="1">DUF1273 domain-containing protein</fullName>
    </submittedName>
</protein>